<organism evidence="2">
    <name type="scientific">Magnetospirillum gryphiswaldense</name>
    <dbReference type="NCBI Taxonomy" id="55518"/>
    <lineage>
        <taxon>Bacteria</taxon>
        <taxon>Pseudomonadati</taxon>
        <taxon>Pseudomonadota</taxon>
        <taxon>Alphaproteobacteria</taxon>
        <taxon>Rhodospirillales</taxon>
        <taxon>Rhodospirillaceae</taxon>
        <taxon>Magnetospirillum</taxon>
    </lineage>
</organism>
<dbReference type="AlphaFoldDB" id="A4TWA4"/>
<reference evidence="2" key="1">
    <citation type="journal article" date="2007" name="J. Bacteriol.">
        <title>Comparative genome analysis of four magnetotactic bacteria reveals a complex set of group-specific genes implicated in magnetosome biomineralization and function.</title>
        <authorList>
            <person name="Richter M."/>
            <person name="Kube M."/>
            <person name="Bazylinski D.A."/>
            <person name="Lombardot T."/>
            <person name="Gloeckner F.O."/>
            <person name="Reinhardt R."/>
            <person name="Schueler D."/>
        </authorList>
    </citation>
    <scope>NUCLEOTIDE SEQUENCE</scope>
    <source>
        <strain evidence="2">MSR-1</strain>
    </source>
</reference>
<feature type="chain" id="PRO_5002672804" evidence="1">
    <location>
        <begin position="27"/>
        <end position="159"/>
    </location>
</feature>
<evidence type="ECO:0000313" key="2">
    <source>
        <dbReference type="EMBL" id="CAM74911.1"/>
    </source>
</evidence>
<dbReference type="RefSeq" id="WP_106001605.1">
    <property type="nucleotide sequence ID" value="NZ_CP027527.1"/>
</dbReference>
<dbReference type="SUPFAM" id="SSF160387">
    <property type="entry name" value="NosL/MerB-like"/>
    <property type="match status" value="1"/>
</dbReference>
<evidence type="ECO:0000256" key="1">
    <source>
        <dbReference type="SAM" id="SignalP"/>
    </source>
</evidence>
<name>A4TWA4_9PROT</name>
<proteinExistence type="predicted"/>
<gene>
    <name evidence="2" type="ORF">MGR_2769</name>
</gene>
<keyword evidence="2" id="KW-0449">Lipoprotein</keyword>
<protein>
    <submittedName>
        <fullName evidence="2">Hypothetical lipoprotein</fullName>
    </submittedName>
</protein>
<sequence>MCGMNRRRVLALLPAFIAVSTLPACADKGTGPVEVRWGKENCAHCGMIVDDPRFAAQVRGGPKGKVWKFDDLGDAILWMAKQPFVDDPATEFWVGDSDKGGWLDGKAAWYLEGRKSPMAHNFGAVPDKRDGAVDFAQLKKTVLERGSPTQCITPTDGAS</sequence>
<accession>A4TWA4</accession>
<keyword evidence="1" id="KW-0732">Signal</keyword>
<feature type="signal peptide" evidence="1">
    <location>
        <begin position="1"/>
        <end position="26"/>
    </location>
</feature>
<dbReference type="EMBL" id="CU459003">
    <property type="protein sequence ID" value="CAM74911.1"/>
    <property type="molecule type" value="Genomic_DNA"/>
</dbReference>